<evidence type="ECO:0000313" key="12">
    <source>
        <dbReference type="Proteomes" id="UP000095746"/>
    </source>
</evidence>
<dbReference type="InterPro" id="IPR021027">
    <property type="entry name" value="Transposase_put_HTH"/>
</dbReference>
<reference evidence="10 12" key="1">
    <citation type="submission" date="2015-09" db="EMBL/GenBank/DDBJ databases">
        <authorList>
            <consortium name="Pathogen Informatics"/>
        </authorList>
    </citation>
    <scope>NUCLEOTIDE SEQUENCE [LARGE SCALE GENOMIC DNA]</scope>
    <source>
        <strain evidence="10 12">2789STDY5608854</strain>
    </source>
</reference>
<evidence type="ECO:0000256" key="2">
    <source>
        <dbReference type="ARBA" id="ARBA00022578"/>
    </source>
</evidence>
<evidence type="ECO:0000256" key="1">
    <source>
        <dbReference type="ARBA" id="ARBA00008761"/>
    </source>
</evidence>
<keyword evidence="5" id="KW-0238">DNA-binding</keyword>
<evidence type="ECO:0000313" key="11">
    <source>
        <dbReference type="EMBL" id="MDB7934435.1"/>
    </source>
</evidence>
<reference evidence="11" key="2">
    <citation type="submission" date="2023-01" db="EMBL/GenBank/DDBJ databases">
        <title>Human gut microbiome strain richness.</title>
        <authorList>
            <person name="Chen-Liaw A."/>
        </authorList>
    </citation>
    <scope>NUCLEOTIDE SEQUENCE</scope>
    <source>
        <strain evidence="11">1001287st1_F4_1001285I_161205</strain>
    </source>
</reference>
<dbReference type="GO" id="GO:0003677">
    <property type="term" value="F:DNA binding"/>
    <property type="evidence" value="ECO:0007669"/>
    <property type="project" value="UniProtKB-KW"/>
</dbReference>
<evidence type="ECO:0000259" key="7">
    <source>
        <dbReference type="Pfam" id="PF01385"/>
    </source>
</evidence>
<dbReference type="AlphaFoldDB" id="A0A174QEP0"/>
<evidence type="ECO:0000259" key="8">
    <source>
        <dbReference type="Pfam" id="PF07282"/>
    </source>
</evidence>
<dbReference type="GO" id="GO:0046872">
    <property type="term" value="F:metal ion binding"/>
    <property type="evidence" value="ECO:0007669"/>
    <property type="project" value="UniProtKB-KW"/>
</dbReference>
<gene>
    <name evidence="10" type="ORF">ERS852411_03500</name>
    <name evidence="11" type="ORF">PNE06_15225</name>
</gene>
<dbReference type="InterPro" id="IPR001959">
    <property type="entry name" value="Transposase"/>
</dbReference>
<comment type="similarity">
    <text evidence="1">In the C-terminal section; belongs to the transposase 35 family.</text>
</comment>
<dbReference type="GO" id="GO:0006310">
    <property type="term" value="P:DNA recombination"/>
    <property type="evidence" value="ECO:0007669"/>
    <property type="project" value="UniProtKB-KW"/>
</dbReference>
<evidence type="ECO:0000259" key="9">
    <source>
        <dbReference type="Pfam" id="PF12323"/>
    </source>
</evidence>
<dbReference type="EMBL" id="CYZT01000463">
    <property type="protein sequence ID" value="CUP71663.1"/>
    <property type="molecule type" value="Genomic_DNA"/>
</dbReference>
<evidence type="ECO:0000256" key="5">
    <source>
        <dbReference type="ARBA" id="ARBA00023125"/>
    </source>
</evidence>
<evidence type="ECO:0000256" key="6">
    <source>
        <dbReference type="ARBA" id="ARBA00023172"/>
    </source>
</evidence>
<dbReference type="Proteomes" id="UP001211173">
    <property type="component" value="Unassembled WGS sequence"/>
</dbReference>
<feature type="domain" description="Probable transposase IS891/IS1136/IS1341" evidence="7">
    <location>
        <begin position="188"/>
        <end position="287"/>
    </location>
</feature>
<dbReference type="Proteomes" id="UP000095746">
    <property type="component" value="Unassembled WGS sequence"/>
</dbReference>
<organism evidence="10 12">
    <name type="scientific">Flavonifractor plautii</name>
    <name type="common">Fusobacterium plautii</name>
    <dbReference type="NCBI Taxonomy" id="292800"/>
    <lineage>
        <taxon>Bacteria</taxon>
        <taxon>Bacillati</taxon>
        <taxon>Bacillota</taxon>
        <taxon>Clostridia</taxon>
        <taxon>Eubacteriales</taxon>
        <taxon>Oscillospiraceae</taxon>
        <taxon>Flavonifractor</taxon>
    </lineage>
</organism>
<keyword evidence="2" id="KW-0815">Transposition</keyword>
<dbReference type="Pfam" id="PF07282">
    <property type="entry name" value="Cas12f1-like_TNB"/>
    <property type="match status" value="1"/>
</dbReference>
<dbReference type="GO" id="GO:0032196">
    <property type="term" value="P:transposition"/>
    <property type="evidence" value="ECO:0007669"/>
    <property type="project" value="UniProtKB-KW"/>
</dbReference>
<feature type="domain" description="Transposase putative helix-turn-helix" evidence="9">
    <location>
        <begin position="21"/>
        <end position="60"/>
    </location>
</feature>
<dbReference type="RefSeq" id="WP_051410320.1">
    <property type="nucleotide sequence ID" value="NZ_CAXUMB010000025.1"/>
</dbReference>
<name>A0A174QEP0_FLAPL</name>
<keyword evidence="4" id="KW-0862">Zinc</keyword>
<feature type="domain" description="Cas12f1-like TNB" evidence="8">
    <location>
        <begin position="309"/>
        <end position="376"/>
    </location>
</feature>
<protein>
    <submittedName>
        <fullName evidence="10 11">Transposase</fullName>
    </submittedName>
</protein>
<evidence type="ECO:0000313" key="10">
    <source>
        <dbReference type="EMBL" id="CUP71663.1"/>
    </source>
</evidence>
<evidence type="ECO:0000256" key="4">
    <source>
        <dbReference type="ARBA" id="ARBA00022833"/>
    </source>
</evidence>
<accession>A0A174QEP0</accession>
<proteinExistence type="inferred from homology"/>
<keyword evidence="3" id="KW-0479">Metal-binding</keyword>
<dbReference type="NCBIfam" id="NF040570">
    <property type="entry name" value="guided_TnpB"/>
    <property type="match status" value="1"/>
</dbReference>
<sequence length="396" mass="45497">MKQEKQDGHAEGNRVIQYNTIKVRLCPTPEQEELFQKTFGCCRYIWNQMLSDHERFYEETDAHFIPTPAKYKKGAPFLKEVDNQALTQEYNRLSQAFRNFFRDPKTFGYPKFKRKKDDRDSFTACNQFFGSSATIYATRDAVRMTKAGLVKAKFSRRPRSGWKLTRLTVERTKTGKYYGYLLYTCPTYQPEPVEATAERTIGLKYSVSHFYVADNGNSADPPRWLRQSQEKLAVVQRKLSRSQPGSQNYQELVQKYRLLHEHIANQRRDFLHKESRRIANAWDAVCIREDSLRAISGKLGGSAVHDTGFGMFRELLRYKLERQGKQLLEVDRLVPTTKVCSACGAVNETLSIRARRWVCPVCGAEHRRGMNAAINIKASGLVKGQSQQAAAALPLL</sequence>
<evidence type="ECO:0000256" key="3">
    <source>
        <dbReference type="ARBA" id="ARBA00022723"/>
    </source>
</evidence>
<dbReference type="InterPro" id="IPR010095">
    <property type="entry name" value="Cas12f1-like_TNB"/>
</dbReference>
<dbReference type="Pfam" id="PF01385">
    <property type="entry name" value="OrfB_IS605"/>
    <property type="match status" value="1"/>
</dbReference>
<keyword evidence="6" id="KW-0233">DNA recombination</keyword>
<dbReference type="EMBL" id="JAQLWV010000024">
    <property type="protein sequence ID" value="MDB7934435.1"/>
    <property type="molecule type" value="Genomic_DNA"/>
</dbReference>
<dbReference type="Pfam" id="PF12323">
    <property type="entry name" value="HTH_OrfB_IS605"/>
    <property type="match status" value="1"/>
</dbReference>